<name>A0A158R451_9BILA</name>
<dbReference type="WBParaSite" id="SMUV_0000240401-mRNA-1">
    <property type="protein sequence ID" value="SMUV_0000240401-mRNA-1"/>
    <property type="gene ID" value="SMUV_0000240401"/>
</dbReference>
<evidence type="ECO:0000313" key="2">
    <source>
        <dbReference type="WBParaSite" id="SMUV_0000240401-mRNA-1"/>
    </source>
</evidence>
<keyword evidence="1" id="KW-1185">Reference proteome</keyword>
<protein>
    <submittedName>
        <fullName evidence="2">Type VI secretion system tube protein Hcp</fullName>
    </submittedName>
</protein>
<accession>A0A158R451</accession>
<evidence type="ECO:0000313" key="1">
    <source>
        <dbReference type="Proteomes" id="UP000046393"/>
    </source>
</evidence>
<organism evidence="1 2">
    <name type="scientific">Syphacia muris</name>
    <dbReference type="NCBI Taxonomy" id="451379"/>
    <lineage>
        <taxon>Eukaryota</taxon>
        <taxon>Metazoa</taxon>
        <taxon>Ecdysozoa</taxon>
        <taxon>Nematoda</taxon>
        <taxon>Chromadorea</taxon>
        <taxon>Rhabditida</taxon>
        <taxon>Spirurina</taxon>
        <taxon>Oxyuridomorpha</taxon>
        <taxon>Oxyuroidea</taxon>
        <taxon>Oxyuridae</taxon>
        <taxon>Syphacia</taxon>
    </lineage>
</organism>
<dbReference type="Proteomes" id="UP000046393">
    <property type="component" value="Unplaced"/>
</dbReference>
<dbReference type="AlphaFoldDB" id="A0A158R451"/>
<proteinExistence type="predicted"/>
<reference evidence="2" key="1">
    <citation type="submission" date="2016-04" db="UniProtKB">
        <authorList>
            <consortium name="WormBaseParasite"/>
        </authorList>
    </citation>
    <scope>IDENTIFICATION</scope>
</reference>
<sequence>MGRSAKSLEGGKLAKEQKLYDKMKEDPDGLIQVDYGQDGLIQSTLREQLWQLPVVKLRQLVTNLSGHGEHFTMIKYVVEETGLSGTNSGDGEEVSPTATYSVLATGTSIG</sequence>